<dbReference type="OrthoDB" id="5365964at2"/>
<gene>
    <name evidence="1" type="ORF">CDV52_18380</name>
</gene>
<dbReference type="AlphaFoldDB" id="A0A212AIQ8"/>
<evidence type="ECO:0000313" key="1">
    <source>
        <dbReference type="EMBL" id="OWJ81369.1"/>
    </source>
</evidence>
<name>A0A212AIQ8_9RHOB</name>
<accession>A0A212AIQ8</accession>
<dbReference type="RefSeq" id="WP_088233988.1">
    <property type="nucleotide sequence ID" value="NZ_CALUEG010000042.1"/>
</dbReference>
<dbReference type="Pfam" id="PF09956">
    <property type="entry name" value="Phage_cement_2"/>
    <property type="match status" value="1"/>
</dbReference>
<organism evidence="1 2">
    <name type="scientific">Haematobacter missouriensis</name>
    <dbReference type="NCBI Taxonomy" id="366616"/>
    <lineage>
        <taxon>Bacteria</taxon>
        <taxon>Pseudomonadati</taxon>
        <taxon>Pseudomonadota</taxon>
        <taxon>Alphaproteobacteria</taxon>
        <taxon>Rhodobacterales</taxon>
        <taxon>Paracoccaceae</taxon>
        <taxon>Haematobacter</taxon>
    </lineage>
</organism>
<evidence type="ECO:0008006" key="3">
    <source>
        <dbReference type="Google" id="ProtNLM"/>
    </source>
</evidence>
<comment type="caution">
    <text evidence="1">The sequence shown here is derived from an EMBL/GenBank/DDBJ whole genome shotgun (WGS) entry which is preliminary data.</text>
</comment>
<dbReference type="Proteomes" id="UP000196640">
    <property type="component" value="Unassembled WGS sequence"/>
</dbReference>
<proteinExistence type="predicted"/>
<dbReference type="InterPro" id="IPR011231">
    <property type="entry name" value="Phage_VT1-Sakai_H0018"/>
</dbReference>
<sequence>MQNYRNPGENITLPAPADVLSGQAQLVGAIFGVAQFDAPAGERCVYVRRGVFTLPKTSAQAWTVGAKVYWDDTNKVVTTTASGNILIGAAVAAVANPSAEGDVLLDGVIR</sequence>
<dbReference type="PIRSF" id="PIRSF030771">
    <property type="entry name" value="UCP030771"/>
    <property type="match status" value="1"/>
</dbReference>
<reference evidence="1 2" key="1">
    <citation type="submission" date="2016-11" db="EMBL/GenBank/DDBJ databases">
        <title>Comparison of Traditional DNA-DNA Hybridization with In Silico Genomic Analysis.</title>
        <authorList>
            <person name="Nicholson A.C."/>
            <person name="Sammons S."/>
            <person name="Humrighouse B.W."/>
            <person name="Graziano J."/>
            <person name="Lasker B."/>
            <person name="Whitney A.M."/>
            <person name="Mcquiston J.R."/>
        </authorList>
    </citation>
    <scope>NUCLEOTIDE SEQUENCE [LARGE SCALE GENOMIC DNA]</scope>
    <source>
        <strain evidence="1 2">H2381</strain>
    </source>
</reference>
<dbReference type="EMBL" id="NIPX01000040">
    <property type="protein sequence ID" value="OWJ81369.1"/>
    <property type="molecule type" value="Genomic_DNA"/>
</dbReference>
<protein>
    <recommendedName>
        <fullName evidence="3">DUF2190 domain-containing protein</fullName>
    </recommendedName>
</protein>
<evidence type="ECO:0000313" key="2">
    <source>
        <dbReference type="Proteomes" id="UP000196640"/>
    </source>
</evidence>